<feature type="disulfide bond" evidence="2">
    <location>
        <begin position="147"/>
        <end position="159"/>
    </location>
</feature>
<dbReference type="PROSITE" id="PS50068">
    <property type="entry name" value="LDLRA_2"/>
    <property type="match status" value="1"/>
</dbReference>
<feature type="compositionally biased region" description="Polar residues" evidence="4">
    <location>
        <begin position="119"/>
        <end position="128"/>
    </location>
</feature>
<dbReference type="InterPro" id="IPR001254">
    <property type="entry name" value="Trypsin_dom"/>
</dbReference>
<dbReference type="AlphaFoldDB" id="A0A6P3Y9S1"/>
<dbReference type="RefSeq" id="XP_014486724.1">
    <property type="nucleotide sequence ID" value="XM_014631238.1"/>
</dbReference>
<dbReference type="InterPro" id="IPR023415">
    <property type="entry name" value="LDLR_class-A_CS"/>
</dbReference>
<name>A0A6P3Y9S1_DINQU</name>
<protein>
    <submittedName>
        <fullName evidence="9">Limulus clotting factor C-like</fullName>
    </submittedName>
</protein>
<dbReference type="Proteomes" id="UP000515204">
    <property type="component" value="Unplaced"/>
</dbReference>
<dbReference type="InterPro" id="IPR000436">
    <property type="entry name" value="Sushi_SCR_CCP_dom"/>
</dbReference>
<dbReference type="InterPro" id="IPR002172">
    <property type="entry name" value="LDrepeatLR_classA_rpt"/>
</dbReference>
<dbReference type="InterPro" id="IPR036055">
    <property type="entry name" value="LDL_receptor-like_sf"/>
</dbReference>
<evidence type="ECO:0000256" key="1">
    <source>
        <dbReference type="ARBA" id="ARBA00023157"/>
    </source>
</evidence>
<dbReference type="Pfam" id="PF00084">
    <property type="entry name" value="Sushi"/>
    <property type="match status" value="1"/>
</dbReference>
<feature type="compositionally biased region" description="Basic and acidic residues" evidence="4">
    <location>
        <begin position="104"/>
        <end position="118"/>
    </location>
</feature>
<evidence type="ECO:0000256" key="3">
    <source>
        <dbReference type="PROSITE-ProRule" id="PRU00302"/>
    </source>
</evidence>
<keyword evidence="1 2" id="KW-1015">Disulfide bond</keyword>
<dbReference type="SMART" id="SM00192">
    <property type="entry name" value="LDLa"/>
    <property type="match status" value="1"/>
</dbReference>
<evidence type="ECO:0000259" key="7">
    <source>
        <dbReference type="PROSITE" id="PS50923"/>
    </source>
</evidence>
<dbReference type="PROSITE" id="PS50240">
    <property type="entry name" value="TRYPSIN_DOM"/>
    <property type="match status" value="1"/>
</dbReference>
<dbReference type="FunFam" id="2.40.10.10:FF:000068">
    <property type="entry name" value="transmembrane protease serine 2"/>
    <property type="match status" value="1"/>
</dbReference>
<dbReference type="Gene3D" id="4.10.400.10">
    <property type="entry name" value="Low-density Lipoprotein Receptor"/>
    <property type="match status" value="1"/>
</dbReference>
<sequence length="594" mass="65642">MNACTASSIILSLLALLPSPCVSKNNGPSAAKVNTASVYVAPAYATSVGYATEERFDDFVGPPGHNKQRGGSPGRGPPGGHGPPGLSNRGPPGHNDNLPPGWRNKGDKERPSEEERYPDTSNEGSTSPDKNKNDGPYGPDNRQQDQCRKDEFRCENNECLPSSVRCDNKVDCSDSSDEASCVMNRNEEEGCVLPPQPEGGRYELGCDGYCNKYPGDTVPERSILTYNCENNYTLQGSKIAFCVNKKWHNMPSCIKTCSALKSISVDISCSYRGETVSCSERMVSGTRARLSCKPSYESALPIYREIKCQDDGRWDRNLFYCVPKCGESISHGNTLVINGRVAKMGMFPWHVGIYKKKSDMTYEQQCGGSLITSNLVVSAAHCFYDEASDKLIDASNYAVAGGKYYRAWDKDEQYNQKSMVESIRPGSRYQGARGNFAEDIALVKLKTSFKLNAQVQPVCIDWTNNFEWKQLQLGQSGKVVGWGKNIEGKSTEILYEIDMPFVPYQQCLSTVPSNFRGYLTPDKFCAGHLNGSSLCEGDSGGGLSFEKEGIWYLRGIVSVSPVKNDFCDYHSYVAFTYISRFLDFINEAFTKELT</sequence>
<dbReference type="PROSITE" id="PS50923">
    <property type="entry name" value="SUSHI"/>
    <property type="match status" value="2"/>
</dbReference>
<dbReference type="GeneID" id="106750716"/>
<feature type="disulfide bond" evidence="2">
    <location>
        <begin position="166"/>
        <end position="181"/>
    </location>
</feature>
<dbReference type="SUPFAM" id="SSF50494">
    <property type="entry name" value="Trypsin-like serine proteases"/>
    <property type="match status" value="1"/>
</dbReference>
<dbReference type="InterPro" id="IPR018114">
    <property type="entry name" value="TRYPSIN_HIS"/>
</dbReference>
<dbReference type="GO" id="GO:0004252">
    <property type="term" value="F:serine-type endopeptidase activity"/>
    <property type="evidence" value="ECO:0007669"/>
    <property type="project" value="InterPro"/>
</dbReference>
<feature type="domain" description="Sushi" evidence="7">
    <location>
        <begin position="189"/>
        <end position="255"/>
    </location>
</feature>
<dbReference type="InterPro" id="IPR035976">
    <property type="entry name" value="Sushi/SCR/CCP_sf"/>
</dbReference>
<dbReference type="OrthoDB" id="2019384at2759"/>
<dbReference type="InterPro" id="IPR001314">
    <property type="entry name" value="Peptidase_S1A"/>
</dbReference>
<dbReference type="CDD" id="cd00033">
    <property type="entry name" value="CCP"/>
    <property type="match status" value="1"/>
</dbReference>
<dbReference type="SUPFAM" id="SSF57424">
    <property type="entry name" value="LDL receptor-like module"/>
    <property type="match status" value="1"/>
</dbReference>
<dbReference type="SMART" id="SM00020">
    <property type="entry name" value="Tryp_SPc"/>
    <property type="match status" value="1"/>
</dbReference>
<dbReference type="InterPro" id="IPR043504">
    <property type="entry name" value="Peptidase_S1_PA_chymotrypsin"/>
</dbReference>
<dbReference type="PROSITE" id="PS01209">
    <property type="entry name" value="LDLRA_1"/>
    <property type="match status" value="1"/>
</dbReference>
<dbReference type="Gene3D" id="2.40.10.10">
    <property type="entry name" value="Trypsin-like serine proteases"/>
    <property type="match status" value="1"/>
</dbReference>
<dbReference type="InterPro" id="IPR009003">
    <property type="entry name" value="Peptidase_S1_PA"/>
</dbReference>
<dbReference type="PROSITE" id="PS00134">
    <property type="entry name" value="TRYPSIN_HIS"/>
    <property type="match status" value="1"/>
</dbReference>
<dbReference type="PANTHER" id="PTHR24252">
    <property type="entry name" value="ACROSIN-RELATED"/>
    <property type="match status" value="1"/>
</dbReference>
<proteinExistence type="predicted"/>
<feature type="domain" description="Peptidase S1" evidence="6">
    <location>
        <begin position="336"/>
        <end position="590"/>
    </location>
</feature>
<keyword evidence="3" id="KW-0768">Sushi</keyword>
<gene>
    <name evidence="9" type="primary">LOC106750716</name>
</gene>
<feature type="region of interest" description="Disordered" evidence="4">
    <location>
        <begin position="56"/>
        <end position="144"/>
    </location>
</feature>
<dbReference type="PRINTS" id="PR00722">
    <property type="entry name" value="CHYMOTRYPSIN"/>
</dbReference>
<evidence type="ECO:0000256" key="4">
    <source>
        <dbReference type="SAM" id="MobiDB-lite"/>
    </source>
</evidence>
<feature type="signal peptide" evidence="5">
    <location>
        <begin position="1"/>
        <end position="23"/>
    </location>
</feature>
<dbReference type="Pfam" id="PF00057">
    <property type="entry name" value="Ldl_recept_a"/>
    <property type="match status" value="1"/>
</dbReference>
<dbReference type="PANTHER" id="PTHR24252:SF7">
    <property type="entry name" value="HYALIN"/>
    <property type="match status" value="1"/>
</dbReference>
<feature type="chain" id="PRO_5027678627" evidence="5">
    <location>
        <begin position="24"/>
        <end position="594"/>
    </location>
</feature>
<dbReference type="Gene3D" id="2.10.70.10">
    <property type="entry name" value="Complement Module, domain 1"/>
    <property type="match status" value="1"/>
</dbReference>
<dbReference type="KEGG" id="dqu:106750716"/>
<organism evidence="8 9">
    <name type="scientific">Dinoponera quadriceps</name>
    <name type="common">South American ant</name>
    <dbReference type="NCBI Taxonomy" id="609295"/>
    <lineage>
        <taxon>Eukaryota</taxon>
        <taxon>Metazoa</taxon>
        <taxon>Ecdysozoa</taxon>
        <taxon>Arthropoda</taxon>
        <taxon>Hexapoda</taxon>
        <taxon>Insecta</taxon>
        <taxon>Pterygota</taxon>
        <taxon>Neoptera</taxon>
        <taxon>Endopterygota</taxon>
        <taxon>Hymenoptera</taxon>
        <taxon>Apocrita</taxon>
        <taxon>Aculeata</taxon>
        <taxon>Formicoidea</taxon>
        <taxon>Formicidae</taxon>
        <taxon>Ponerinae</taxon>
        <taxon>Ponerini</taxon>
        <taxon>Dinoponera</taxon>
    </lineage>
</organism>
<evidence type="ECO:0000259" key="6">
    <source>
        <dbReference type="PROSITE" id="PS50240"/>
    </source>
</evidence>
<comment type="caution">
    <text evidence="3">Lacks conserved residue(s) required for the propagation of feature annotation.</text>
</comment>
<feature type="compositionally biased region" description="Gly residues" evidence="4">
    <location>
        <begin position="71"/>
        <end position="83"/>
    </location>
</feature>
<dbReference type="GO" id="GO:0006508">
    <property type="term" value="P:proteolysis"/>
    <property type="evidence" value="ECO:0007669"/>
    <property type="project" value="InterPro"/>
</dbReference>
<reference evidence="9" key="1">
    <citation type="submission" date="2025-08" db="UniProtKB">
        <authorList>
            <consortium name="RefSeq"/>
        </authorList>
    </citation>
    <scope>IDENTIFICATION</scope>
</reference>
<evidence type="ECO:0000313" key="8">
    <source>
        <dbReference type="Proteomes" id="UP000515204"/>
    </source>
</evidence>
<evidence type="ECO:0000313" key="9">
    <source>
        <dbReference type="RefSeq" id="XP_014486724.1"/>
    </source>
</evidence>
<feature type="domain" description="Sushi" evidence="7">
    <location>
        <begin position="267"/>
        <end position="323"/>
    </location>
</feature>
<dbReference type="SUPFAM" id="SSF57535">
    <property type="entry name" value="Complement control module/SCR domain"/>
    <property type="match status" value="2"/>
</dbReference>
<dbReference type="CDD" id="cd00112">
    <property type="entry name" value="LDLa"/>
    <property type="match status" value="1"/>
</dbReference>
<dbReference type="CDD" id="cd00190">
    <property type="entry name" value="Tryp_SPc"/>
    <property type="match status" value="1"/>
</dbReference>
<keyword evidence="5" id="KW-0732">Signal</keyword>
<keyword evidence="8" id="KW-1185">Reference proteome</keyword>
<dbReference type="SMART" id="SM00032">
    <property type="entry name" value="CCP"/>
    <property type="match status" value="2"/>
</dbReference>
<accession>A0A6P3Y9S1</accession>
<feature type="disulfide bond" evidence="2">
    <location>
        <begin position="154"/>
        <end position="172"/>
    </location>
</feature>
<evidence type="ECO:0000256" key="5">
    <source>
        <dbReference type="SAM" id="SignalP"/>
    </source>
</evidence>
<evidence type="ECO:0000256" key="2">
    <source>
        <dbReference type="PROSITE-ProRule" id="PRU00124"/>
    </source>
</evidence>
<dbReference type="Pfam" id="PF00089">
    <property type="entry name" value="Trypsin"/>
    <property type="match status" value="1"/>
</dbReference>